<comment type="caution">
    <text evidence="2">The sequence shown here is derived from an EMBL/GenBank/DDBJ whole genome shotgun (WGS) entry which is preliminary data.</text>
</comment>
<accession>A0ABC9Z351</accession>
<evidence type="ECO:0000256" key="1">
    <source>
        <dbReference type="SAM" id="MobiDB-lite"/>
    </source>
</evidence>
<dbReference type="EMBL" id="BBYQ01000144">
    <property type="protein sequence ID" value="GAP32174.1"/>
    <property type="molecule type" value="Genomic_DNA"/>
</dbReference>
<reference evidence="2 3" key="2">
    <citation type="journal article" date="2016" name="Genome Announc.">
        <title>Draft Genome Sequence of Erythromycin- and Oxytetracycline-Sensitive Nocardia seriolae Strain U-1 (NBRC 110359).</title>
        <authorList>
            <person name="Imajoh M."/>
            <person name="Sukeda M."/>
            <person name="Shimizu M."/>
            <person name="Yamane J."/>
            <person name="Ohnishi K."/>
            <person name="Oshima S."/>
        </authorList>
    </citation>
    <scope>NUCLEOTIDE SEQUENCE [LARGE SCALE GENOMIC DNA]</scope>
    <source>
        <strain evidence="2 3">U-1</strain>
    </source>
</reference>
<proteinExistence type="predicted"/>
<name>A0ABC9Z351_9NOCA</name>
<gene>
    <name evidence="2" type="ORF">NSK11_contig00144-0016</name>
</gene>
<feature type="region of interest" description="Disordered" evidence="1">
    <location>
        <begin position="303"/>
        <end position="326"/>
    </location>
</feature>
<dbReference type="Proteomes" id="UP000037179">
    <property type="component" value="Unassembled WGS sequence"/>
</dbReference>
<evidence type="ECO:0000313" key="3">
    <source>
        <dbReference type="Proteomes" id="UP000037179"/>
    </source>
</evidence>
<keyword evidence="3" id="KW-1185">Reference proteome</keyword>
<dbReference type="RefSeq" id="WP_036552398.1">
    <property type="nucleotide sequence ID" value="NZ_AP028459.1"/>
</dbReference>
<reference evidence="3" key="1">
    <citation type="submission" date="2015-07" db="EMBL/GenBank/DDBJ databases">
        <title>Nocardia seriolae U-1 whole genome shotgun sequence.</title>
        <authorList>
            <person name="Imajoh M."/>
            <person name="Fukumoto Y."/>
            <person name="Sukeda M."/>
            <person name="Yamane J."/>
            <person name="Yamasaki K."/>
            <person name="Shimizu M."/>
            <person name="Ohnishi K."/>
            <person name="Oshima S."/>
        </authorList>
    </citation>
    <scope>NUCLEOTIDE SEQUENCE [LARGE SCALE GENOMIC DNA]</scope>
    <source>
        <strain evidence="3">U-1</strain>
    </source>
</reference>
<organism evidence="2 3">
    <name type="scientific">Nocardia seriolae</name>
    <dbReference type="NCBI Taxonomy" id="37332"/>
    <lineage>
        <taxon>Bacteria</taxon>
        <taxon>Bacillati</taxon>
        <taxon>Actinomycetota</taxon>
        <taxon>Actinomycetes</taxon>
        <taxon>Mycobacteriales</taxon>
        <taxon>Nocardiaceae</taxon>
        <taxon>Nocardia</taxon>
    </lineage>
</organism>
<sequence>MTLPSLDPDRAAFLAAREKKNRVTVPAWPREDKDMPQVELEVTWVRFSTLNGRTQAEQLRMIKTTGRPDLFSSDPLGPDAQKAQYEILCSQDGFPALKDDLRSRGQQEPAIITADGILINGNRRSAAMRSLFEDNHLKSKYVKCLVLPADTTADELEDLEAELQVARDFKEGYSWINEALMIEKYYNREGKDWDRVATRMHRKPSDVRDLYEKLQQVHQLVALSTGARDHLSFTANESAFDELAAHIRNKPTHEADAVKAVYFLGTLAGTEYRKLRNLRRPDAAALVREELEKEPALRAVLETADSQASNGSSDAHDDLDDVLGDTAPPSPLHSLLAFVATKRPEANLTLADGEKVSVQDLLGTLKSSITAAADEAEEQGRDKSALTAPIKRVNKAIEELQRAVSALPKARAFPEWDESALADGIDTIEELVKALKETQ</sequence>
<evidence type="ECO:0008006" key="4">
    <source>
        <dbReference type="Google" id="ProtNLM"/>
    </source>
</evidence>
<evidence type="ECO:0000313" key="2">
    <source>
        <dbReference type="EMBL" id="GAP32174.1"/>
    </source>
</evidence>
<protein>
    <recommendedName>
        <fullName evidence="4">ParB/Sulfiredoxin domain-containing protein</fullName>
    </recommendedName>
</protein>
<dbReference type="AlphaFoldDB" id="A0ABC9Z351"/>